<dbReference type="InterPro" id="IPR000719">
    <property type="entry name" value="Prot_kinase_dom"/>
</dbReference>
<protein>
    <recommendedName>
        <fullName evidence="1">Protein kinase domain-containing protein</fullName>
    </recommendedName>
</protein>
<accession>A0AAE0KLP8</accession>
<gene>
    <name evidence="2" type="ORF">B0T24DRAFT_694261</name>
</gene>
<keyword evidence="3" id="KW-1185">Reference proteome</keyword>
<proteinExistence type="predicted"/>
<evidence type="ECO:0000313" key="3">
    <source>
        <dbReference type="Proteomes" id="UP001287356"/>
    </source>
</evidence>
<reference evidence="2" key="1">
    <citation type="journal article" date="2023" name="Mol. Phylogenet. Evol.">
        <title>Genome-scale phylogeny and comparative genomics of the fungal order Sordariales.</title>
        <authorList>
            <person name="Hensen N."/>
            <person name="Bonometti L."/>
            <person name="Westerberg I."/>
            <person name="Brannstrom I.O."/>
            <person name="Guillou S."/>
            <person name="Cros-Aarteil S."/>
            <person name="Calhoun S."/>
            <person name="Haridas S."/>
            <person name="Kuo A."/>
            <person name="Mondo S."/>
            <person name="Pangilinan J."/>
            <person name="Riley R."/>
            <person name="LaButti K."/>
            <person name="Andreopoulos B."/>
            <person name="Lipzen A."/>
            <person name="Chen C."/>
            <person name="Yan M."/>
            <person name="Daum C."/>
            <person name="Ng V."/>
            <person name="Clum A."/>
            <person name="Steindorff A."/>
            <person name="Ohm R.A."/>
            <person name="Martin F."/>
            <person name="Silar P."/>
            <person name="Natvig D.O."/>
            <person name="Lalanne C."/>
            <person name="Gautier V."/>
            <person name="Ament-Velasquez S.L."/>
            <person name="Kruys A."/>
            <person name="Hutchinson M.I."/>
            <person name="Powell A.J."/>
            <person name="Barry K."/>
            <person name="Miller A.N."/>
            <person name="Grigoriev I.V."/>
            <person name="Debuchy R."/>
            <person name="Gladieux P."/>
            <person name="Hiltunen Thoren M."/>
            <person name="Johannesson H."/>
        </authorList>
    </citation>
    <scope>NUCLEOTIDE SEQUENCE</scope>
    <source>
        <strain evidence="2">CBS 958.72</strain>
    </source>
</reference>
<dbReference type="GO" id="GO:0005524">
    <property type="term" value="F:ATP binding"/>
    <property type="evidence" value="ECO:0007669"/>
    <property type="project" value="InterPro"/>
</dbReference>
<name>A0AAE0KLP8_9PEZI</name>
<dbReference type="Proteomes" id="UP001287356">
    <property type="component" value="Unassembled WGS sequence"/>
</dbReference>
<reference evidence="2" key="2">
    <citation type="submission" date="2023-06" db="EMBL/GenBank/DDBJ databases">
        <authorList>
            <consortium name="Lawrence Berkeley National Laboratory"/>
            <person name="Haridas S."/>
            <person name="Hensen N."/>
            <person name="Bonometti L."/>
            <person name="Westerberg I."/>
            <person name="Brannstrom I.O."/>
            <person name="Guillou S."/>
            <person name="Cros-Aarteil S."/>
            <person name="Calhoun S."/>
            <person name="Kuo A."/>
            <person name="Mondo S."/>
            <person name="Pangilinan J."/>
            <person name="Riley R."/>
            <person name="Labutti K."/>
            <person name="Andreopoulos B."/>
            <person name="Lipzen A."/>
            <person name="Chen C."/>
            <person name="Yanf M."/>
            <person name="Daum C."/>
            <person name="Ng V."/>
            <person name="Clum A."/>
            <person name="Steindorff A."/>
            <person name="Ohm R."/>
            <person name="Martin F."/>
            <person name="Silar P."/>
            <person name="Natvig D."/>
            <person name="Lalanne C."/>
            <person name="Gautier V."/>
            <person name="Ament-Velasquez S.L."/>
            <person name="Kruys A."/>
            <person name="Hutchinson M.I."/>
            <person name="Powell A.J."/>
            <person name="Barry K."/>
            <person name="Miller A.N."/>
            <person name="Grigoriev I.V."/>
            <person name="Debuchy R."/>
            <person name="Gladieux P."/>
            <person name="Thoren M.H."/>
            <person name="Johannesson H."/>
        </authorList>
    </citation>
    <scope>NUCLEOTIDE SEQUENCE</scope>
    <source>
        <strain evidence="2">CBS 958.72</strain>
    </source>
</reference>
<dbReference type="Gene3D" id="1.10.510.10">
    <property type="entry name" value="Transferase(Phosphotransferase) domain 1"/>
    <property type="match status" value="1"/>
</dbReference>
<sequence length="162" mass="18700">MSQPLPDIVVDTNLETEIQPGHTIHYIHGAHSDDDDSRPRKIPQRWRRERNLGRGSFGTVWLERCTSRLMKDQDPLRAVKVIKCRTGGSPSSECARELEAIGKFSQEPYRHYFVQSFEWYETNNIAFVAMNFVEHGGLKGFMGRCFSEIEAIAQKRRDLTSK</sequence>
<dbReference type="InterPro" id="IPR011009">
    <property type="entry name" value="Kinase-like_dom_sf"/>
</dbReference>
<evidence type="ECO:0000259" key="1">
    <source>
        <dbReference type="PROSITE" id="PS50011"/>
    </source>
</evidence>
<dbReference type="PROSITE" id="PS50011">
    <property type="entry name" value="PROTEIN_KINASE_DOM"/>
    <property type="match status" value="1"/>
</dbReference>
<dbReference type="AlphaFoldDB" id="A0AAE0KLP8"/>
<organism evidence="2 3">
    <name type="scientific">Lasiosphaeria ovina</name>
    <dbReference type="NCBI Taxonomy" id="92902"/>
    <lineage>
        <taxon>Eukaryota</taxon>
        <taxon>Fungi</taxon>
        <taxon>Dikarya</taxon>
        <taxon>Ascomycota</taxon>
        <taxon>Pezizomycotina</taxon>
        <taxon>Sordariomycetes</taxon>
        <taxon>Sordariomycetidae</taxon>
        <taxon>Sordariales</taxon>
        <taxon>Lasiosphaeriaceae</taxon>
        <taxon>Lasiosphaeria</taxon>
    </lineage>
</organism>
<dbReference type="GO" id="GO:0004672">
    <property type="term" value="F:protein kinase activity"/>
    <property type="evidence" value="ECO:0007669"/>
    <property type="project" value="InterPro"/>
</dbReference>
<dbReference type="Pfam" id="PF07714">
    <property type="entry name" value="PK_Tyr_Ser-Thr"/>
    <property type="match status" value="1"/>
</dbReference>
<comment type="caution">
    <text evidence="2">The sequence shown here is derived from an EMBL/GenBank/DDBJ whole genome shotgun (WGS) entry which is preliminary data.</text>
</comment>
<feature type="domain" description="Protein kinase" evidence="1">
    <location>
        <begin position="46"/>
        <end position="162"/>
    </location>
</feature>
<dbReference type="EMBL" id="JAULSN010000002">
    <property type="protein sequence ID" value="KAK3378969.1"/>
    <property type="molecule type" value="Genomic_DNA"/>
</dbReference>
<evidence type="ECO:0000313" key="2">
    <source>
        <dbReference type="EMBL" id="KAK3378969.1"/>
    </source>
</evidence>
<dbReference type="InterPro" id="IPR001245">
    <property type="entry name" value="Ser-Thr/Tyr_kinase_cat_dom"/>
</dbReference>
<dbReference type="SUPFAM" id="SSF56112">
    <property type="entry name" value="Protein kinase-like (PK-like)"/>
    <property type="match status" value="1"/>
</dbReference>